<proteinExistence type="predicted"/>
<keyword evidence="2" id="KW-1185">Reference proteome</keyword>
<dbReference type="AlphaFoldDB" id="A0A5J4YUH4"/>
<evidence type="ECO:0000313" key="1">
    <source>
        <dbReference type="EMBL" id="KAA8494590.1"/>
    </source>
</evidence>
<protein>
    <submittedName>
        <fullName evidence="1">Uncharacterized protein</fullName>
    </submittedName>
</protein>
<sequence length="128" mass="14253">MSGPRRPSLRLQAARVADARTQFLTASCTSSTLLELKFKCIDLSPNLFRPSRLARFRPTLSTIYEEPDEEQRAAEEDKFIATYTRRAHGTLGGSGSDRMGIYKVTTNLEDDLCPTLCCGGGRRVSKSY</sequence>
<dbReference type="Proteomes" id="UP000324585">
    <property type="component" value="Unassembled WGS sequence"/>
</dbReference>
<accession>A0A5J4YUH4</accession>
<dbReference type="EMBL" id="VRMN01000004">
    <property type="protein sequence ID" value="KAA8494590.1"/>
    <property type="molecule type" value="Genomic_DNA"/>
</dbReference>
<evidence type="ECO:0000313" key="2">
    <source>
        <dbReference type="Proteomes" id="UP000324585"/>
    </source>
</evidence>
<organism evidence="1 2">
    <name type="scientific">Porphyridium purpureum</name>
    <name type="common">Red alga</name>
    <name type="synonym">Porphyridium cruentum</name>
    <dbReference type="NCBI Taxonomy" id="35688"/>
    <lineage>
        <taxon>Eukaryota</taxon>
        <taxon>Rhodophyta</taxon>
        <taxon>Bangiophyceae</taxon>
        <taxon>Porphyridiales</taxon>
        <taxon>Porphyridiaceae</taxon>
        <taxon>Porphyridium</taxon>
    </lineage>
</organism>
<gene>
    <name evidence="1" type="ORF">FVE85_2831</name>
</gene>
<comment type="caution">
    <text evidence="1">The sequence shown here is derived from an EMBL/GenBank/DDBJ whole genome shotgun (WGS) entry which is preliminary data.</text>
</comment>
<name>A0A5J4YUH4_PORPP</name>
<reference evidence="2" key="1">
    <citation type="journal article" date="2019" name="Nat. Commun.">
        <title>Expansion of phycobilisome linker gene families in mesophilic red algae.</title>
        <authorList>
            <person name="Lee J."/>
            <person name="Kim D."/>
            <person name="Bhattacharya D."/>
            <person name="Yoon H.S."/>
        </authorList>
    </citation>
    <scope>NUCLEOTIDE SEQUENCE [LARGE SCALE GENOMIC DNA]</scope>
    <source>
        <strain evidence="2">CCMP 1328</strain>
    </source>
</reference>